<sequence>MSPRNSAQNEAQRAQTRQQILMAGLKAFAEKGYTAASMAHIAKEAGVSKGLSYHYFKSKEDLLHGIFEMLVAMGEGMEDQIIGKSPKEQLRLTVEMSFQFMEQQLDIVRFMTAIAIQPEVTERLKELITKHKNLSIDMYRDIFEALSYDAPMVEAYAFGALMDGTVLGYLALGPDYPLEDMKQKILTKYHL</sequence>
<dbReference type="EMBL" id="CP060139">
    <property type="protein sequence ID" value="QNR25921.1"/>
    <property type="molecule type" value="Genomic_DNA"/>
</dbReference>
<dbReference type="InterPro" id="IPR001647">
    <property type="entry name" value="HTH_TetR"/>
</dbReference>
<dbReference type="PROSITE" id="PS50977">
    <property type="entry name" value="HTH_TETR_2"/>
    <property type="match status" value="1"/>
</dbReference>
<evidence type="ECO:0000313" key="4">
    <source>
        <dbReference type="EMBL" id="QNR25921.1"/>
    </source>
</evidence>
<organism evidence="4 5">
    <name type="scientific">Croceimicrobium hydrocarbonivorans</name>
    <dbReference type="NCBI Taxonomy" id="2761580"/>
    <lineage>
        <taxon>Bacteria</taxon>
        <taxon>Pseudomonadati</taxon>
        <taxon>Bacteroidota</taxon>
        <taxon>Flavobacteriia</taxon>
        <taxon>Flavobacteriales</taxon>
        <taxon>Owenweeksiaceae</taxon>
        <taxon>Croceimicrobium</taxon>
    </lineage>
</organism>
<dbReference type="PANTHER" id="PTHR43479">
    <property type="entry name" value="ACREF/ENVCD OPERON REPRESSOR-RELATED"/>
    <property type="match status" value="1"/>
</dbReference>
<dbReference type="InterPro" id="IPR009057">
    <property type="entry name" value="Homeodomain-like_sf"/>
</dbReference>
<accession>A0A7H0VJM3</accession>
<dbReference type="AlphaFoldDB" id="A0A7H0VJM3"/>
<keyword evidence="1 2" id="KW-0238">DNA-binding</keyword>
<evidence type="ECO:0000259" key="3">
    <source>
        <dbReference type="PROSITE" id="PS50977"/>
    </source>
</evidence>
<proteinExistence type="predicted"/>
<evidence type="ECO:0000256" key="2">
    <source>
        <dbReference type="PROSITE-ProRule" id="PRU00335"/>
    </source>
</evidence>
<reference evidence="4 5" key="1">
    <citation type="submission" date="2020-08" db="EMBL/GenBank/DDBJ databases">
        <title>Croceimicrobium hydrocarbonivorans gen. nov., sp. nov., a novel marine bacterium isolated from a bacterial consortium that degrades polyethylene terephthalate.</title>
        <authorList>
            <person name="Liu R."/>
        </authorList>
    </citation>
    <scope>NUCLEOTIDE SEQUENCE [LARGE SCALE GENOMIC DNA]</scope>
    <source>
        <strain evidence="4 5">A20-9</strain>
    </source>
</reference>
<keyword evidence="5" id="KW-1185">Reference proteome</keyword>
<evidence type="ECO:0000313" key="5">
    <source>
        <dbReference type="Proteomes" id="UP000516305"/>
    </source>
</evidence>
<dbReference type="InterPro" id="IPR050624">
    <property type="entry name" value="HTH-type_Tx_Regulator"/>
</dbReference>
<feature type="domain" description="HTH tetR-type" evidence="3">
    <location>
        <begin position="14"/>
        <end position="74"/>
    </location>
</feature>
<dbReference type="Gene3D" id="1.10.357.10">
    <property type="entry name" value="Tetracycline Repressor, domain 2"/>
    <property type="match status" value="1"/>
</dbReference>
<evidence type="ECO:0000256" key="1">
    <source>
        <dbReference type="ARBA" id="ARBA00023125"/>
    </source>
</evidence>
<dbReference type="GO" id="GO:0003677">
    <property type="term" value="F:DNA binding"/>
    <property type="evidence" value="ECO:0007669"/>
    <property type="project" value="UniProtKB-UniRule"/>
</dbReference>
<dbReference type="Proteomes" id="UP000516305">
    <property type="component" value="Chromosome"/>
</dbReference>
<dbReference type="Pfam" id="PF00440">
    <property type="entry name" value="TetR_N"/>
    <property type="match status" value="1"/>
</dbReference>
<dbReference type="SUPFAM" id="SSF48498">
    <property type="entry name" value="Tetracyclin repressor-like, C-terminal domain"/>
    <property type="match status" value="1"/>
</dbReference>
<dbReference type="InterPro" id="IPR036271">
    <property type="entry name" value="Tet_transcr_reg_TetR-rel_C_sf"/>
</dbReference>
<dbReference type="SUPFAM" id="SSF46689">
    <property type="entry name" value="Homeodomain-like"/>
    <property type="match status" value="1"/>
</dbReference>
<dbReference type="RefSeq" id="WP_210760447.1">
    <property type="nucleotide sequence ID" value="NZ_CP060139.1"/>
</dbReference>
<name>A0A7H0VJM3_9FLAO</name>
<feature type="DNA-binding region" description="H-T-H motif" evidence="2">
    <location>
        <begin position="37"/>
        <end position="56"/>
    </location>
</feature>
<gene>
    <name evidence="4" type="ORF">H4K34_08770</name>
</gene>
<protein>
    <submittedName>
        <fullName evidence="4">TetR/AcrR family transcriptional regulator</fullName>
    </submittedName>
</protein>
<dbReference type="KEGG" id="chyd:H4K34_08770"/>
<dbReference type="PRINTS" id="PR00455">
    <property type="entry name" value="HTHTETR"/>
</dbReference>
<dbReference type="PANTHER" id="PTHR43479:SF11">
    <property type="entry name" value="ACREF_ENVCD OPERON REPRESSOR-RELATED"/>
    <property type="match status" value="1"/>
</dbReference>